<name>A0A0F5K5T0_9BURK</name>
<comment type="caution">
    <text evidence="2">The sequence shown here is derived from an EMBL/GenBank/DDBJ whole genome shotgun (WGS) entry which is preliminary data.</text>
</comment>
<dbReference type="Proteomes" id="UP000033618">
    <property type="component" value="Unassembled WGS sequence"/>
</dbReference>
<feature type="region of interest" description="Disordered" evidence="1">
    <location>
        <begin position="24"/>
        <end position="45"/>
    </location>
</feature>
<dbReference type="STRING" id="28092.WM40_01380"/>
<dbReference type="PATRIC" id="fig|28092.6.peg.314"/>
<accession>A0A0F5K5T0</accession>
<reference evidence="2 3" key="1">
    <citation type="submission" date="2015-03" db="EMBL/GenBank/DDBJ databases">
        <title>Draft Genome Sequence of Burkholderia andropogonis type strain ICMP2807, isolated from Sorghum bicolor.</title>
        <authorList>
            <person name="Lopes-Santos L."/>
            <person name="Castro D.B."/>
            <person name="Ottoboni L.M."/>
            <person name="Park D."/>
            <person name="Weirc B.S."/>
            <person name="Destefano S.A."/>
        </authorList>
    </citation>
    <scope>NUCLEOTIDE SEQUENCE [LARGE SCALE GENOMIC DNA]</scope>
    <source>
        <strain evidence="2 3">ICMP2807</strain>
    </source>
</reference>
<proteinExistence type="predicted"/>
<evidence type="ECO:0008006" key="4">
    <source>
        <dbReference type="Google" id="ProtNLM"/>
    </source>
</evidence>
<dbReference type="InterPro" id="IPR007433">
    <property type="entry name" value="DUF481"/>
</dbReference>
<sequence>MRGALVRTDVAAAGCAPARREAASVADHIGRSRPGRDARQGRGREMRARQRNWGHILHQLDHVPGQISLFDRQEQHSSLIVTGNDHKGAETEVLLYLYAFALVVCIFADQWAAKQVDIDTTETIYRSDMMIAFPSRFVATLPVYRGMPDPGTHTMFVHRARASVAAHDDAGAVGKGTGKRLAFAVIVLALSCAALSGREARADLVDPGGTVTVVSPYGLKTKMDSRWRGSINGGFTGVNGDVRSFAVNLDADAQRSTGIDTITLTGMAVRGLTRTANGVSAQTANYQRGLLQYDRNISDRVYGLGYVELERAPLRGLSMRTTFGVGAGYHVFKDVSKTFDVFGGIGYTTERYAASDTQPGVTIKAPELMVGERFTYQFSERSRFEQRFVVYPSVGPFGRVRTQLELALSTAISDRLQVKMSFLNIYRSHPRANNNKMNSMLMASIGYVFGG</sequence>
<dbReference type="EMBL" id="LAQU01000001">
    <property type="protein sequence ID" value="KKB65295.1"/>
    <property type="molecule type" value="Genomic_DNA"/>
</dbReference>
<protein>
    <recommendedName>
        <fullName evidence="4">DUF481 domain-containing protein</fullName>
    </recommendedName>
</protein>
<evidence type="ECO:0000256" key="1">
    <source>
        <dbReference type="SAM" id="MobiDB-lite"/>
    </source>
</evidence>
<dbReference type="Pfam" id="PF04338">
    <property type="entry name" value="DUF481"/>
    <property type="match status" value="1"/>
</dbReference>
<dbReference type="AlphaFoldDB" id="A0A0F5K5T0"/>
<organism evidence="2 3">
    <name type="scientific">Robbsia andropogonis</name>
    <dbReference type="NCBI Taxonomy" id="28092"/>
    <lineage>
        <taxon>Bacteria</taxon>
        <taxon>Pseudomonadati</taxon>
        <taxon>Pseudomonadota</taxon>
        <taxon>Betaproteobacteria</taxon>
        <taxon>Burkholderiales</taxon>
        <taxon>Burkholderiaceae</taxon>
        <taxon>Robbsia</taxon>
    </lineage>
</organism>
<keyword evidence="3" id="KW-1185">Reference proteome</keyword>
<evidence type="ECO:0000313" key="2">
    <source>
        <dbReference type="EMBL" id="KKB65295.1"/>
    </source>
</evidence>
<gene>
    <name evidence="2" type="ORF">WM40_01380</name>
</gene>
<evidence type="ECO:0000313" key="3">
    <source>
        <dbReference type="Proteomes" id="UP000033618"/>
    </source>
</evidence>